<keyword evidence="1" id="KW-1133">Transmembrane helix</keyword>
<gene>
    <name evidence="2" type="ORF">LTT95_10925</name>
</gene>
<proteinExistence type="predicted"/>
<reference evidence="2" key="2">
    <citation type="journal article" date="2022" name="Syst. Appl. Microbiol.">
        <title>Physiological and genomic characterisation of Luteimonas fraxinea sp. nov., a bacterial species associated with trees tolerant to ash dieback.</title>
        <authorList>
            <person name="Ulrich K."/>
            <person name="Becker R."/>
            <person name="Behrendt U."/>
            <person name="Kube M."/>
            <person name="Schneck V."/>
            <person name="Ulrich A."/>
        </authorList>
    </citation>
    <scope>NUCLEOTIDE SEQUENCE</scope>
    <source>
        <strain evidence="2">A1P009</strain>
    </source>
</reference>
<evidence type="ECO:0000313" key="3">
    <source>
        <dbReference type="Proteomes" id="UP001430360"/>
    </source>
</evidence>
<reference evidence="2" key="1">
    <citation type="submission" date="2021-12" db="EMBL/GenBank/DDBJ databases">
        <authorList>
            <person name="Ulrich A."/>
        </authorList>
    </citation>
    <scope>NUCLEOTIDE SEQUENCE</scope>
    <source>
        <strain evidence="2">A1P009</strain>
    </source>
</reference>
<comment type="caution">
    <text evidence="2">The sequence shown here is derived from an EMBL/GenBank/DDBJ whole genome shotgun (WGS) entry which is preliminary data.</text>
</comment>
<sequence length="201" mass="22100">MQDTRPEPNLYAPPASEIRAESPAGALQAHTFYVVSIPKFCVLYVATFGGYGLYWFYMHWQRYRHTSGRSETIWPVPRAVFSIFFTHALTERVARVLGPGRRDIHWSPRSLATSYVVLAIAGNILDRLAGGGIGSPTTDLMSIVVLAPAAWVLGEIQSAANHACNDPAGSGNAHFTWANWIWIALGAALWALVIMGLFMPE</sequence>
<feature type="transmembrane region" description="Helical" evidence="1">
    <location>
        <begin position="42"/>
        <end position="60"/>
    </location>
</feature>
<keyword evidence="1" id="KW-0812">Transmembrane</keyword>
<dbReference type="Proteomes" id="UP001430360">
    <property type="component" value="Unassembled WGS sequence"/>
</dbReference>
<name>A0ABS8UG10_9GAMM</name>
<keyword evidence="3" id="KW-1185">Reference proteome</keyword>
<evidence type="ECO:0000256" key="1">
    <source>
        <dbReference type="SAM" id="Phobius"/>
    </source>
</evidence>
<dbReference type="EMBL" id="JAJQKU010000003">
    <property type="protein sequence ID" value="MCD9097450.1"/>
    <property type="molecule type" value="Genomic_DNA"/>
</dbReference>
<accession>A0ABS8UG10</accession>
<feature type="transmembrane region" description="Helical" evidence="1">
    <location>
        <begin position="180"/>
        <end position="199"/>
    </location>
</feature>
<dbReference type="RefSeq" id="WP_232136491.1">
    <property type="nucleotide sequence ID" value="NZ_CP089507.1"/>
</dbReference>
<evidence type="ECO:0000313" key="2">
    <source>
        <dbReference type="EMBL" id="MCD9097450.1"/>
    </source>
</evidence>
<keyword evidence="1" id="KW-0472">Membrane</keyword>
<organism evidence="2 3">
    <name type="scientific">Luteimonas fraxinea</name>
    <dbReference type="NCBI Taxonomy" id="2901869"/>
    <lineage>
        <taxon>Bacteria</taxon>
        <taxon>Pseudomonadati</taxon>
        <taxon>Pseudomonadota</taxon>
        <taxon>Gammaproteobacteria</taxon>
        <taxon>Lysobacterales</taxon>
        <taxon>Lysobacteraceae</taxon>
        <taxon>Luteimonas</taxon>
    </lineage>
</organism>
<evidence type="ECO:0008006" key="4">
    <source>
        <dbReference type="Google" id="ProtNLM"/>
    </source>
</evidence>
<protein>
    <recommendedName>
        <fullName evidence="4">DUF4234 domain-containing protein</fullName>
    </recommendedName>
</protein>